<evidence type="ECO:0000259" key="5">
    <source>
        <dbReference type="PROSITE" id="PS50937"/>
    </source>
</evidence>
<dbReference type="CDD" id="cd04785">
    <property type="entry name" value="HTH_CadR-PbrR-like"/>
    <property type="match status" value="1"/>
</dbReference>
<evidence type="ECO:0000256" key="1">
    <source>
        <dbReference type="ARBA" id="ARBA00022491"/>
    </source>
</evidence>
<evidence type="ECO:0000256" key="2">
    <source>
        <dbReference type="ARBA" id="ARBA00023015"/>
    </source>
</evidence>
<dbReference type="Proteomes" id="UP000324507">
    <property type="component" value="Chromosome"/>
</dbReference>
<evidence type="ECO:0000256" key="3">
    <source>
        <dbReference type="ARBA" id="ARBA00023125"/>
    </source>
</evidence>
<keyword evidence="3 6" id="KW-0238">DNA-binding</keyword>
<accession>A0A386UNH6</accession>
<reference evidence="8" key="2">
    <citation type="submission" date="2018-07" db="EMBL/GenBank/DDBJ databases">
        <title>Genome Structure of the Opportunistic Pathogen Paracoccus yeei (Alphaproteobacteria) and Identification of Putative Virulence Factors.</title>
        <authorList>
            <person name="Lasek R."/>
            <person name="Szuplewska M."/>
            <person name="Mitura M."/>
            <person name="Decewicz P."/>
            <person name="Chmielowska C."/>
            <person name="Pawlot A."/>
            <person name="Sentkowska D."/>
            <person name="Czarnecki J."/>
            <person name="Bartosik D."/>
        </authorList>
    </citation>
    <scope>NUCLEOTIDE SEQUENCE [LARGE SCALE GENOMIC DNA]</scope>
    <source>
        <strain evidence="8">CCUG 32053</strain>
    </source>
</reference>
<dbReference type="SUPFAM" id="SSF46955">
    <property type="entry name" value="Putative DNA-binding domain"/>
    <property type="match status" value="1"/>
</dbReference>
<dbReference type="Gene3D" id="1.10.1660.10">
    <property type="match status" value="1"/>
</dbReference>
<dbReference type="EMBL" id="CP044081">
    <property type="protein sequence ID" value="QEU10031.1"/>
    <property type="molecule type" value="Genomic_DNA"/>
</dbReference>
<dbReference type="PANTHER" id="PTHR30204">
    <property type="entry name" value="REDOX-CYCLING DRUG-SENSING TRANSCRIPTIONAL ACTIVATOR SOXR"/>
    <property type="match status" value="1"/>
</dbReference>
<evidence type="ECO:0000313" key="8">
    <source>
        <dbReference type="Proteomes" id="UP000272010"/>
    </source>
</evidence>
<dbReference type="PANTHER" id="PTHR30204:SF69">
    <property type="entry name" value="MERR-FAMILY TRANSCRIPTIONAL REGULATOR"/>
    <property type="match status" value="1"/>
</dbReference>
<dbReference type="Pfam" id="PF09278">
    <property type="entry name" value="MerR-DNA-bind"/>
    <property type="match status" value="1"/>
</dbReference>
<evidence type="ECO:0000313" key="6">
    <source>
        <dbReference type="EMBL" id="AYF02121.1"/>
    </source>
</evidence>
<gene>
    <name evidence="7" type="ORF">FOB51_19590</name>
    <name evidence="6" type="ORF">PY32053_02525</name>
</gene>
<dbReference type="InterPro" id="IPR000551">
    <property type="entry name" value="MerR-type_HTH_dom"/>
</dbReference>
<keyword evidence="4" id="KW-0804">Transcription</keyword>
<dbReference type="GO" id="GO:0003677">
    <property type="term" value="F:DNA binding"/>
    <property type="evidence" value="ECO:0007669"/>
    <property type="project" value="UniProtKB-KW"/>
</dbReference>
<keyword evidence="2" id="KW-0805">Transcription regulation</keyword>
<protein>
    <submittedName>
        <fullName evidence="7">Helix-turn-helix domain-containing protein</fullName>
    </submittedName>
    <submittedName>
        <fullName evidence="6">MerR family DNA-binding transcriptional regulator</fullName>
    </submittedName>
</protein>
<dbReference type="InterPro" id="IPR047057">
    <property type="entry name" value="MerR_fam"/>
</dbReference>
<dbReference type="InterPro" id="IPR015358">
    <property type="entry name" value="Tscrpt_reg_MerR_DNA-bd"/>
</dbReference>
<dbReference type="PROSITE" id="PS50937">
    <property type="entry name" value="HTH_MERR_2"/>
    <property type="match status" value="1"/>
</dbReference>
<dbReference type="PRINTS" id="PR00040">
    <property type="entry name" value="HTHMERR"/>
</dbReference>
<reference evidence="6" key="1">
    <citation type="journal article" date="2018" name="Front. Microbiol.">
        <title>Genome Structure of the Opportunistic Pathogen Paracoccus yeei (Alphaproteobacteria) and Identification of Putative Virulence Factors.</title>
        <authorList>
            <person name="Lasek R."/>
            <person name="Szuplewska M."/>
            <person name="Mitura M."/>
            <person name="Decewicz P."/>
            <person name="Chmielowska C."/>
            <person name="Pawlot A."/>
            <person name="Sentkowska D."/>
            <person name="Czarnecki J."/>
            <person name="Bartosik D."/>
        </authorList>
    </citation>
    <scope>NUCLEOTIDE SEQUENCE</scope>
    <source>
        <strain evidence="6">CCUG 32053</strain>
    </source>
</reference>
<dbReference type="InterPro" id="IPR009061">
    <property type="entry name" value="DNA-bd_dom_put_sf"/>
</dbReference>
<dbReference type="GO" id="GO:0003700">
    <property type="term" value="F:DNA-binding transcription factor activity"/>
    <property type="evidence" value="ECO:0007669"/>
    <property type="project" value="InterPro"/>
</dbReference>
<dbReference type="PROSITE" id="PS00552">
    <property type="entry name" value="HTH_MERR_1"/>
    <property type="match status" value="1"/>
</dbReference>
<dbReference type="RefSeq" id="WP_120442501.1">
    <property type="nucleotide sequence ID" value="NZ_CP031078.1"/>
</dbReference>
<dbReference type="EMBL" id="CP031078">
    <property type="protein sequence ID" value="AYF02121.1"/>
    <property type="molecule type" value="Genomic_DNA"/>
</dbReference>
<evidence type="ECO:0000313" key="7">
    <source>
        <dbReference type="EMBL" id="QEU10031.1"/>
    </source>
</evidence>
<sequence>MLSIGKLSAATGVKVPTIRYYEEIGLLPEAERSSGNQRLYGVKAQGRLAFIRHSRELGFSLDDIRELLSLSDRPDMSCAAADVIATRQLVSVKDRIMRLQALQQELERMLTHCAQGTISDCKVIETLGNHENCLHASHGEVRQASRERPL</sequence>
<dbReference type="SMART" id="SM00422">
    <property type="entry name" value="HTH_MERR"/>
    <property type="match status" value="1"/>
</dbReference>
<reference evidence="7 9" key="3">
    <citation type="submission" date="2019-09" db="EMBL/GenBank/DDBJ databases">
        <title>FDA dAtabase for Regulatory Grade micrObial Sequences (FDA-ARGOS): Supporting development and validation of Infectious Disease Dx tests.</title>
        <authorList>
            <person name="Sciortino C."/>
            <person name="Tallon L."/>
            <person name="Sadzewicz L."/>
            <person name="Vavikolanu K."/>
            <person name="Mehta A."/>
            <person name="Aluvathingal J."/>
            <person name="Nadendla S."/>
            <person name="Nandy P."/>
            <person name="Geyer C."/>
            <person name="Yan Y."/>
            <person name="Sichtig H."/>
        </authorList>
    </citation>
    <scope>NUCLEOTIDE SEQUENCE [LARGE SCALE GENOMIC DNA]</scope>
    <source>
        <strain evidence="7 9">FDAARGOS_643</strain>
    </source>
</reference>
<feature type="domain" description="HTH merR-type" evidence="5">
    <location>
        <begin position="1"/>
        <end position="70"/>
    </location>
</feature>
<dbReference type="AlphaFoldDB" id="A0A386UNH6"/>
<dbReference type="Proteomes" id="UP000272010">
    <property type="component" value="Chromosome"/>
</dbReference>
<proteinExistence type="predicted"/>
<organism evidence="6 8">
    <name type="scientific">Paracoccus yeei</name>
    <dbReference type="NCBI Taxonomy" id="147645"/>
    <lineage>
        <taxon>Bacteria</taxon>
        <taxon>Pseudomonadati</taxon>
        <taxon>Pseudomonadota</taxon>
        <taxon>Alphaproteobacteria</taxon>
        <taxon>Rhodobacterales</taxon>
        <taxon>Paracoccaceae</taxon>
        <taxon>Paracoccus</taxon>
    </lineage>
</organism>
<keyword evidence="1" id="KW-0678">Repressor</keyword>
<evidence type="ECO:0000256" key="4">
    <source>
        <dbReference type="ARBA" id="ARBA00023163"/>
    </source>
</evidence>
<dbReference type="Pfam" id="PF00376">
    <property type="entry name" value="MerR"/>
    <property type="match status" value="1"/>
</dbReference>
<evidence type="ECO:0000313" key="9">
    <source>
        <dbReference type="Proteomes" id="UP000324507"/>
    </source>
</evidence>
<name>A0A386UNH6_9RHOB</name>